<dbReference type="SUPFAM" id="SSF56112">
    <property type="entry name" value="Protein kinase-like (PK-like)"/>
    <property type="match status" value="1"/>
</dbReference>
<accession>A0ABR1DW74</accession>
<feature type="domain" description="Protein kinase" evidence="1">
    <location>
        <begin position="384"/>
        <end position="782"/>
    </location>
</feature>
<comment type="caution">
    <text evidence="2">The sequence shown here is derived from an EMBL/GenBank/DDBJ whole genome shotgun (WGS) entry which is preliminary data.</text>
</comment>
<keyword evidence="3" id="KW-1185">Reference proteome</keyword>
<dbReference type="PANTHER" id="PTHR15508">
    <property type="entry name" value="RIBOSOMAL PROTEIN S6 KINASE"/>
    <property type="match status" value="1"/>
</dbReference>
<dbReference type="CDD" id="cd02677">
    <property type="entry name" value="MIT_SNX15"/>
    <property type="match status" value="1"/>
</dbReference>
<dbReference type="Pfam" id="PF04212">
    <property type="entry name" value="MIT"/>
    <property type="match status" value="1"/>
</dbReference>
<evidence type="ECO:0000313" key="2">
    <source>
        <dbReference type="EMBL" id="KAK6754677.1"/>
    </source>
</evidence>
<organism evidence="2 3">
    <name type="scientific">Necator americanus</name>
    <name type="common">Human hookworm</name>
    <dbReference type="NCBI Taxonomy" id="51031"/>
    <lineage>
        <taxon>Eukaryota</taxon>
        <taxon>Metazoa</taxon>
        <taxon>Ecdysozoa</taxon>
        <taxon>Nematoda</taxon>
        <taxon>Chromadorea</taxon>
        <taxon>Rhabditida</taxon>
        <taxon>Rhabditina</taxon>
        <taxon>Rhabditomorpha</taxon>
        <taxon>Strongyloidea</taxon>
        <taxon>Ancylostomatidae</taxon>
        <taxon>Bunostominae</taxon>
        <taxon>Necator</taxon>
    </lineage>
</organism>
<dbReference type="InterPro" id="IPR051866">
    <property type="entry name" value="Intracell_Sig-Traffick_Protein"/>
</dbReference>
<dbReference type="PANTHER" id="PTHR15508:SF8">
    <property type="entry name" value="LD24550P"/>
    <property type="match status" value="1"/>
</dbReference>
<dbReference type="InterPro" id="IPR036871">
    <property type="entry name" value="PX_dom_sf"/>
</dbReference>
<name>A0ABR1DW74_NECAM</name>
<sequence>MVSEGSLPLYLFLICQMSSLYPDESYCTTEIGRLLFQPKNEWAVTGRVVDAVDVKNITGTHTDYLIEIKCIPRNNIELDDRFFTLTSRFRELNRLHANLSKLHKQLYLRGAFPHFAAPRLLGSCEPSVIAERRRCIDEFLAFVLDSEVLRKARVLQEWVEKASEHANPGQLATPSSFLYEGVNIMDAPNIVEQNGDTSQVLTPQTVPPPELETTGTSVGLHTSASTGEFQFPDVVISPDDPAAEISLRPRRKTSVMERFFPKLSPSSNSTQAVPPLDESDYLVKAAHLVSTAQRAEHEHAYELAFQCYKNAASSLIQGIQHESDMARRNAVRRKTAKYLVAAERLYRTHLAYDGIAPIVNLESLVESTMADPDVLAFQCANACLKNYRVVGVLPNINAIKWVLKVEEKSTGRHFIMKLLEKGVRTARSRVLLPTNVPHMVQLHQFFETETYIILVLDYVESGTLWNFLAHYFGESEKRFLLSLAAGDEEVIGDRACPTVGVQQMAAELECYRGRRLHFSVGVDFERVAEMRDETQSNDVPSTSGMVCTMGEDATGVCSAPQGDFYLIGEGAAENVSLKSEESPARVRLPSRQDDDPLVDEITANQTLLTCISSVRSQLRRERRRTWPGLRPLPETLIVHWSAQLVSWLYVMHNEHAEVIADLRPDNLLIGLDGNLQLTYYGNWHNNGRPKDVVEGYSAPECFKYGWVPNVANDVWTLGAIMFELLSGRALVNAAPHGVTRCEELPIPDDTIISFAARDLLSQLLSDITARPSLEIVRAHAFFRSIDWSLYDNPHTCALSKASSTNCSATELRMSRESGESDSGLPLYVPDLLDVVIDDEECG</sequence>
<dbReference type="Gene3D" id="3.30.1520.10">
    <property type="entry name" value="Phox-like domain"/>
    <property type="match status" value="1"/>
</dbReference>
<dbReference type="SUPFAM" id="SSF64268">
    <property type="entry name" value="PX domain"/>
    <property type="match status" value="1"/>
</dbReference>
<dbReference type="Gene3D" id="1.10.510.10">
    <property type="entry name" value="Transferase(Phosphotransferase) domain 1"/>
    <property type="match status" value="1"/>
</dbReference>
<dbReference type="SUPFAM" id="SSF116846">
    <property type="entry name" value="MIT domain"/>
    <property type="match status" value="1"/>
</dbReference>
<dbReference type="InterPro" id="IPR001683">
    <property type="entry name" value="PX_dom"/>
</dbReference>
<dbReference type="InterPro" id="IPR011009">
    <property type="entry name" value="Kinase-like_dom_sf"/>
</dbReference>
<dbReference type="InterPro" id="IPR000719">
    <property type="entry name" value="Prot_kinase_dom"/>
</dbReference>
<dbReference type="PROSITE" id="PS50011">
    <property type="entry name" value="PROTEIN_KINASE_DOM"/>
    <property type="match status" value="1"/>
</dbReference>
<reference evidence="2 3" key="1">
    <citation type="submission" date="2023-08" db="EMBL/GenBank/DDBJ databases">
        <title>A Necator americanus chromosomal reference genome.</title>
        <authorList>
            <person name="Ilik V."/>
            <person name="Petrzelkova K.J."/>
            <person name="Pardy F."/>
            <person name="Fuh T."/>
            <person name="Niatou-Singa F.S."/>
            <person name="Gouil Q."/>
            <person name="Baker L."/>
            <person name="Ritchie M.E."/>
            <person name="Jex A.R."/>
            <person name="Gazzola D."/>
            <person name="Li H."/>
            <person name="Toshio Fujiwara R."/>
            <person name="Zhan B."/>
            <person name="Aroian R.V."/>
            <person name="Pafco B."/>
            <person name="Schwarz E.M."/>
        </authorList>
    </citation>
    <scope>NUCLEOTIDE SEQUENCE [LARGE SCALE GENOMIC DNA]</scope>
    <source>
        <strain evidence="2 3">Aroian</strain>
        <tissue evidence="2">Whole animal</tissue>
    </source>
</reference>
<protein>
    <recommendedName>
        <fullName evidence="1">Protein kinase domain-containing protein</fullName>
    </recommendedName>
</protein>
<dbReference type="Gene3D" id="1.20.58.80">
    <property type="entry name" value="Phosphotransferase system, lactose/cellobiose-type IIA subunit"/>
    <property type="match status" value="1"/>
</dbReference>
<evidence type="ECO:0000259" key="1">
    <source>
        <dbReference type="PROSITE" id="PS50011"/>
    </source>
</evidence>
<dbReference type="InterPro" id="IPR007330">
    <property type="entry name" value="MIT_dom"/>
</dbReference>
<dbReference type="EMBL" id="JAVFWL010000005">
    <property type="protein sequence ID" value="KAK6754677.1"/>
    <property type="molecule type" value="Genomic_DNA"/>
</dbReference>
<dbReference type="SMART" id="SM00220">
    <property type="entry name" value="S_TKc"/>
    <property type="match status" value="1"/>
</dbReference>
<dbReference type="Pfam" id="PF00787">
    <property type="entry name" value="PX"/>
    <property type="match status" value="1"/>
</dbReference>
<dbReference type="Proteomes" id="UP001303046">
    <property type="component" value="Unassembled WGS sequence"/>
</dbReference>
<dbReference type="Gene3D" id="3.30.200.20">
    <property type="entry name" value="Phosphorylase Kinase, domain 1"/>
    <property type="match status" value="1"/>
</dbReference>
<proteinExistence type="predicted"/>
<dbReference type="InterPro" id="IPR036181">
    <property type="entry name" value="MIT_dom_sf"/>
</dbReference>
<gene>
    <name evidence="2" type="primary">Necator_chrV.g18371</name>
    <name evidence="2" type="ORF">RB195_013580</name>
</gene>
<dbReference type="Pfam" id="PF00069">
    <property type="entry name" value="Pkinase"/>
    <property type="match status" value="1"/>
</dbReference>
<evidence type="ECO:0000313" key="3">
    <source>
        <dbReference type="Proteomes" id="UP001303046"/>
    </source>
</evidence>
<dbReference type="SMART" id="SM00745">
    <property type="entry name" value="MIT"/>
    <property type="match status" value="1"/>
</dbReference>